<dbReference type="EMBL" id="VSRR010005825">
    <property type="protein sequence ID" value="MPC43423.1"/>
    <property type="molecule type" value="Genomic_DNA"/>
</dbReference>
<sequence length="168" mass="18483">MSRLFPHIAPPVLFCFVTYPHVLHQPGGAARRAEHGPSLYLPCFCLFEFPADCGTCQDFYVDLGLCTDTCTGYLGVGCWAGLLSTLPPMIQRGSDACYSSALPFTRQCSDRREKLGVMYLPERTRFEFEVAGRFSLTWSAGVMEGCLMPPMKSGRLGGPRHYEAGVGV</sequence>
<name>A0A5B7FEB9_PORTR</name>
<organism evidence="1 2">
    <name type="scientific">Portunus trituberculatus</name>
    <name type="common">Swimming crab</name>
    <name type="synonym">Neptunus trituberculatus</name>
    <dbReference type="NCBI Taxonomy" id="210409"/>
    <lineage>
        <taxon>Eukaryota</taxon>
        <taxon>Metazoa</taxon>
        <taxon>Ecdysozoa</taxon>
        <taxon>Arthropoda</taxon>
        <taxon>Crustacea</taxon>
        <taxon>Multicrustacea</taxon>
        <taxon>Malacostraca</taxon>
        <taxon>Eumalacostraca</taxon>
        <taxon>Eucarida</taxon>
        <taxon>Decapoda</taxon>
        <taxon>Pleocyemata</taxon>
        <taxon>Brachyura</taxon>
        <taxon>Eubrachyura</taxon>
        <taxon>Portunoidea</taxon>
        <taxon>Portunidae</taxon>
        <taxon>Portuninae</taxon>
        <taxon>Portunus</taxon>
    </lineage>
</organism>
<gene>
    <name evidence="1" type="ORF">E2C01_037070</name>
</gene>
<evidence type="ECO:0000313" key="1">
    <source>
        <dbReference type="EMBL" id="MPC43423.1"/>
    </source>
</evidence>
<keyword evidence="2" id="KW-1185">Reference proteome</keyword>
<dbReference type="Proteomes" id="UP000324222">
    <property type="component" value="Unassembled WGS sequence"/>
</dbReference>
<dbReference type="AlphaFoldDB" id="A0A5B7FEB9"/>
<evidence type="ECO:0000313" key="2">
    <source>
        <dbReference type="Proteomes" id="UP000324222"/>
    </source>
</evidence>
<reference evidence="1 2" key="1">
    <citation type="submission" date="2019-05" db="EMBL/GenBank/DDBJ databases">
        <title>Another draft genome of Portunus trituberculatus and its Hox gene families provides insights of decapod evolution.</title>
        <authorList>
            <person name="Jeong J.-H."/>
            <person name="Song I."/>
            <person name="Kim S."/>
            <person name="Choi T."/>
            <person name="Kim D."/>
            <person name="Ryu S."/>
            <person name="Kim W."/>
        </authorList>
    </citation>
    <scope>NUCLEOTIDE SEQUENCE [LARGE SCALE GENOMIC DNA]</scope>
    <source>
        <tissue evidence="1">Muscle</tissue>
    </source>
</reference>
<protein>
    <submittedName>
        <fullName evidence="1">Uncharacterized protein</fullName>
    </submittedName>
</protein>
<comment type="caution">
    <text evidence="1">The sequence shown here is derived from an EMBL/GenBank/DDBJ whole genome shotgun (WGS) entry which is preliminary data.</text>
</comment>
<proteinExistence type="predicted"/>
<accession>A0A5B7FEB9</accession>